<feature type="chain" id="PRO_5029684911" evidence="2">
    <location>
        <begin position="19"/>
        <end position="65"/>
    </location>
</feature>
<keyword evidence="4" id="KW-1185">Reference proteome</keyword>
<feature type="compositionally biased region" description="Polar residues" evidence="1">
    <location>
        <begin position="46"/>
        <end position="65"/>
    </location>
</feature>
<name>A0A7J7FTY6_CAMSI</name>
<organism evidence="3 4">
    <name type="scientific">Camellia sinensis</name>
    <name type="common">Tea plant</name>
    <name type="synonym">Thea sinensis</name>
    <dbReference type="NCBI Taxonomy" id="4442"/>
    <lineage>
        <taxon>Eukaryota</taxon>
        <taxon>Viridiplantae</taxon>
        <taxon>Streptophyta</taxon>
        <taxon>Embryophyta</taxon>
        <taxon>Tracheophyta</taxon>
        <taxon>Spermatophyta</taxon>
        <taxon>Magnoliopsida</taxon>
        <taxon>eudicotyledons</taxon>
        <taxon>Gunneridae</taxon>
        <taxon>Pentapetalae</taxon>
        <taxon>asterids</taxon>
        <taxon>Ericales</taxon>
        <taxon>Theaceae</taxon>
        <taxon>Camellia</taxon>
    </lineage>
</organism>
<sequence length="65" mass="6821">MLWHTKLVMCLGLKMQQGTLSPLPGESDHVRTGAGIGIGNKRHNVSGRSTESPAGETCCNSSPAD</sequence>
<dbReference type="AlphaFoldDB" id="A0A7J7FTY6"/>
<dbReference type="EMBL" id="JACBKZ010000014">
    <property type="protein sequence ID" value="KAF5931792.1"/>
    <property type="molecule type" value="Genomic_DNA"/>
</dbReference>
<accession>A0A7J7FTY6</accession>
<protein>
    <submittedName>
        <fullName evidence="3">Uncharacterized protein</fullName>
    </submittedName>
</protein>
<evidence type="ECO:0000313" key="4">
    <source>
        <dbReference type="Proteomes" id="UP000593564"/>
    </source>
</evidence>
<reference evidence="4" key="1">
    <citation type="journal article" date="2020" name="Nat. Commun.">
        <title>Genome assembly of wild tea tree DASZ reveals pedigree and selection history of tea varieties.</title>
        <authorList>
            <person name="Zhang W."/>
            <person name="Zhang Y."/>
            <person name="Qiu H."/>
            <person name="Guo Y."/>
            <person name="Wan H."/>
            <person name="Zhang X."/>
            <person name="Scossa F."/>
            <person name="Alseekh S."/>
            <person name="Zhang Q."/>
            <person name="Wang P."/>
            <person name="Xu L."/>
            <person name="Schmidt M.H."/>
            <person name="Jia X."/>
            <person name="Li D."/>
            <person name="Zhu A."/>
            <person name="Guo F."/>
            <person name="Chen W."/>
            <person name="Ni D."/>
            <person name="Usadel B."/>
            <person name="Fernie A.R."/>
            <person name="Wen W."/>
        </authorList>
    </citation>
    <scope>NUCLEOTIDE SEQUENCE [LARGE SCALE GENOMIC DNA]</scope>
    <source>
        <strain evidence="4">cv. G240</strain>
    </source>
</reference>
<keyword evidence="2" id="KW-0732">Signal</keyword>
<evidence type="ECO:0000313" key="3">
    <source>
        <dbReference type="EMBL" id="KAF5931792.1"/>
    </source>
</evidence>
<dbReference type="Proteomes" id="UP000593564">
    <property type="component" value="Unassembled WGS sequence"/>
</dbReference>
<proteinExistence type="predicted"/>
<feature type="region of interest" description="Disordered" evidence="1">
    <location>
        <begin position="21"/>
        <end position="65"/>
    </location>
</feature>
<feature type="signal peptide" evidence="2">
    <location>
        <begin position="1"/>
        <end position="18"/>
    </location>
</feature>
<evidence type="ECO:0000256" key="2">
    <source>
        <dbReference type="SAM" id="SignalP"/>
    </source>
</evidence>
<reference evidence="3 4" key="2">
    <citation type="submission" date="2020-07" db="EMBL/GenBank/DDBJ databases">
        <title>Genome assembly of wild tea tree DASZ reveals pedigree and selection history of tea varieties.</title>
        <authorList>
            <person name="Zhang W."/>
        </authorList>
    </citation>
    <scope>NUCLEOTIDE SEQUENCE [LARGE SCALE GENOMIC DNA]</scope>
    <source>
        <strain evidence="4">cv. G240</strain>
        <tissue evidence="3">Leaf</tissue>
    </source>
</reference>
<gene>
    <name evidence="3" type="ORF">HYC85_027963</name>
</gene>
<evidence type="ECO:0000256" key="1">
    <source>
        <dbReference type="SAM" id="MobiDB-lite"/>
    </source>
</evidence>
<comment type="caution">
    <text evidence="3">The sequence shown here is derived from an EMBL/GenBank/DDBJ whole genome shotgun (WGS) entry which is preliminary data.</text>
</comment>